<evidence type="ECO:0000256" key="6">
    <source>
        <dbReference type="ARBA" id="ARBA00022884"/>
    </source>
</evidence>
<feature type="domain" description="SAM-dependent MTase RsmB/NOP-type" evidence="8">
    <location>
        <begin position="23"/>
        <end position="317"/>
    </location>
</feature>
<accession>A0ABR7N9A2</accession>
<feature type="binding site" evidence="7">
    <location>
        <position position="179"/>
    </location>
    <ligand>
        <name>S-adenosyl-L-methionine</name>
        <dbReference type="ChEBI" id="CHEBI:59789"/>
    </ligand>
</feature>
<dbReference type="PROSITE" id="PS01153">
    <property type="entry name" value="NOL1_NOP2_SUN"/>
    <property type="match status" value="1"/>
</dbReference>
<dbReference type="PRINTS" id="PR02008">
    <property type="entry name" value="RCMTFAMILY"/>
</dbReference>
<keyword evidence="5 7" id="KW-0949">S-adenosyl-L-methionine</keyword>
<evidence type="ECO:0000256" key="7">
    <source>
        <dbReference type="PROSITE-ProRule" id="PRU01023"/>
    </source>
</evidence>
<evidence type="ECO:0000256" key="4">
    <source>
        <dbReference type="ARBA" id="ARBA00022679"/>
    </source>
</evidence>
<dbReference type="InterPro" id="IPR023267">
    <property type="entry name" value="RCMT"/>
</dbReference>
<feature type="binding site" evidence="7">
    <location>
        <position position="134"/>
    </location>
    <ligand>
        <name>S-adenosyl-L-methionine</name>
        <dbReference type="ChEBI" id="CHEBI:59789"/>
    </ligand>
</feature>
<dbReference type="InterPro" id="IPR018314">
    <property type="entry name" value="RsmB/NOL1/NOP2-like_CS"/>
</dbReference>
<comment type="caution">
    <text evidence="7">Lacks conserved residue(s) required for the propagation of feature annotation.</text>
</comment>
<dbReference type="GO" id="GO:0032259">
    <property type="term" value="P:methylation"/>
    <property type="evidence" value="ECO:0007669"/>
    <property type="project" value="UniProtKB-KW"/>
</dbReference>
<dbReference type="SUPFAM" id="SSF53335">
    <property type="entry name" value="S-adenosyl-L-methionine-dependent methyltransferases"/>
    <property type="match status" value="1"/>
</dbReference>
<dbReference type="InterPro" id="IPR031341">
    <property type="entry name" value="Methyltr_RsmF_N"/>
</dbReference>
<sequence>MVNLPEEFEMKMKKLLGSEYEEFLASYDHPRNFGLRVNVDKISLKEFEKIAPFHLTKIPWTENGYYYEEQDMPARHPFYYAGMYYLQEPSAMTPASRLVSKPGDRVLDLCAAPGGKATELGAHLHGKGVLVANDISASRAKALLKNIEVFGIRNSFVVNEVPAKLAENFQEFFDKILVDVPCSGEGMFRKDPAVAKVWDGNKPFECAKQQKEIITRAAQMLAPGGDMLYSTCTFSPEENEQVIQFLLDSRDDMEIREIQPYEGFAPGRPEVAYEGWDGECADPVRRKMGTPDLKKCVRIWPHKMAGEGHFLALLHKRAPGEMAGAQENDRNGHPNREMTVDEHKNPVEGSISDIKGIGKPETKVLAEFFADVSMEMNWKQVEVRKGQVYLVPEALGTRKGLVFLRNGLYLGEIRKDRFEPSQSFAMALKKEEYTAVINLDYRDVRVEKYLRGETLEVDDIVERNLQKAEEMHNAKAMKKRLEKGWQLVCVNGYPLGWGKLVNGTLKNKYHAGWRMKY</sequence>
<keyword evidence="2" id="KW-0963">Cytoplasm</keyword>
<evidence type="ECO:0000313" key="9">
    <source>
        <dbReference type="EMBL" id="MBC8572725.1"/>
    </source>
</evidence>
<dbReference type="InterPro" id="IPR029063">
    <property type="entry name" value="SAM-dependent_MTases_sf"/>
</dbReference>
<dbReference type="Gene3D" id="2.30.130.60">
    <property type="match status" value="1"/>
</dbReference>
<dbReference type="Pfam" id="PF17126">
    <property type="entry name" value="RsmF_methylt_CI"/>
    <property type="match status" value="1"/>
</dbReference>
<feature type="active site" description="Nucleophile" evidence="7">
    <location>
        <position position="232"/>
    </location>
</feature>
<protein>
    <submittedName>
        <fullName evidence="9">RsmF rRNA methyltransferase first C-terminal domain-containing protein</fullName>
    </submittedName>
</protein>
<gene>
    <name evidence="9" type="ORF">H8716_06450</name>
</gene>
<dbReference type="EMBL" id="JACRSZ010000005">
    <property type="protein sequence ID" value="MBC8572725.1"/>
    <property type="molecule type" value="Genomic_DNA"/>
</dbReference>
<evidence type="ECO:0000256" key="2">
    <source>
        <dbReference type="ARBA" id="ARBA00022490"/>
    </source>
</evidence>
<evidence type="ECO:0000313" key="10">
    <source>
        <dbReference type="Proteomes" id="UP000657421"/>
    </source>
</evidence>
<dbReference type="Gene3D" id="3.30.70.1170">
    <property type="entry name" value="Sun protein, domain 3"/>
    <property type="match status" value="1"/>
</dbReference>
<dbReference type="CDD" id="cd02440">
    <property type="entry name" value="AdoMet_MTases"/>
    <property type="match status" value="1"/>
</dbReference>
<evidence type="ECO:0000256" key="3">
    <source>
        <dbReference type="ARBA" id="ARBA00022603"/>
    </source>
</evidence>
<name>A0ABR7N9A2_9FIRM</name>
<dbReference type="Pfam" id="PF01189">
    <property type="entry name" value="Methyltr_RsmB-F"/>
    <property type="match status" value="1"/>
</dbReference>
<dbReference type="PROSITE" id="PS51686">
    <property type="entry name" value="SAM_MT_RSMB_NOP"/>
    <property type="match status" value="1"/>
</dbReference>
<comment type="similarity">
    <text evidence="1 7">Belongs to the class I-like SAM-binding methyltransferase superfamily. RsmB/NOP family.</text>
</comment>
<evidence type="ECO:0000259" key="8">
    <source>
        <dbReference type="PROSITE" id="PS51686"/>
    </source>
</evidence>
<dbReference type="Pfam" id="PF17125">
    <property type="entry name" value="Methyltr_RsmF_N"/>
    <property type="match status" value="1"/>
</dbReference>
<reference evidence="9 10" key="1">
    <citation type="submission" date="2020-08" db="EMBL/GenBank/DDBJ databases">
        <title>Genome public.</title>
        <authorList>
            <person name="Liu C."/>
            <person name="Sun Q."/>
        </authorList>
    </citation>
    <scope>NUCLEOTIDE SEQUENCE [LARGE SCALE GENOMIC DNA]</scope>
    <source>
        <strain evidence="9 10">NSJ-46</strain>
    </source>
</reference>
<dbReference type="Pfam" id="PF13636">
    <property type="entry name" value="Methyltranf_PUA"/>
    <property type="match status" value="1"/>
</dbReference>
<dbReference type="PANTHER" id="PTHR22807">
    <property type="entry name" value="NOP2 YEAST -RELATED NOL1/NOP2/FMU SUN DOMAIN-CONTAINING"/>
    <property type="match status" value="1"/>
</dbReference>
<dbReference type="CDD" id="cd21147">
    <property type="entry name" value="RsmF_methylt_CTD1"/>
    <property type="match status" value="1"/>
</dbReference>
<dbReference type="InterPro" id="IPR031340">
    <property type="entry name" value="RsmF_methylt_CI"/>
</dbReference>
<comment type="caution">
    <text evidence="9">The sequence shown here is derived from an EMBL/GenBank/DDBJ whole genome shotgun (WGS) entry which is preliminary data.</text>
</comment>
<keyword evidence="3 7" id="KW-0489">Methyltransferase</keyword>
<feature type="binding site" evidence="7">
    <location>
        <begin position="110"/>
        <end position="116"/>
    </location>
    <ligand>
        <name>S-adenosyl-L-methionine</name>
        <dbReference type="ChEBI" id="CHEBI:59789"/>
    </ligand>
</feature>
<dbReference type="Proteomes" id="UP000657421">
    <property type="component" value="Unassembled WGS sequence"/>
</dbReference>
<dbReference type="GO" id="GO:0008168">
    <property type="term" value="F:methyltransferase activity"/>
    <property type="evidence" value="ECO:0007669"/>
    <property type="project" value="UniProtKB-KW"/>
</dbReference>
<organism evidence="9 10">
    <name type="scientific">Jingyaoa shaoxingensis</name>
    <dbReference type="NCBI Taxonomy" id="2763671"/>
    <lineage>
        <taxon>Bacteria</taxon>
        <taxon>Bacillati</taxon>
        <taxon>Bacillota</taxon>
        <taxon>Clostridia</taxon>
        <taxon>Lachnospirales</taxon>
        <taxon>Lachnospiraceae</taxon>
        <taxon>Jingyaoa</taxon>
    </lineage>
</organism>
<keyword evidence="10" id="KW-1185">Reference proteome</keyword>
<dbReference type="InterPro" id="IPR027391">
    <property type="entry name" value="Nol1_Nop2_Fmu_2"/>
</dbReference>
<proteinExistence type="inferred from homology"/>
<evidence type="ECO:0000256" key="5">
    <source>
        <dbReference type="ARBA" id="ARBA00022691"/>
    </source>
</evidence>
<keyword evidence="4 7" id="KW-0808">Transferase</keyword>
<dbReference type="InterPro" id="IPR001678">
    <property type="entry name" value="MeTrfase_RsmB-F_NOP2_dom"/>
</dbReference>
<keyword evidence="6 7" id="KW-0694">RNA-binding</keyword>
<dbReference type="Gene3D" id="3.40.50.150">
    <property type="entry name" value="Vaccinia Virus protein VP39"/>
    <property type="match status" value="1"/>
</dbReference>
<dbReference type="PANTHER" id="PTHR22807:SF30">
    <property type="entry name" value="28S RRNA (CYTOSINE(4447)-C(5))-METHYLTRANSFERASE-RELATED"/>
    <property type="match status" value="1"/>
</dbReference>
<dbReference type="RefSeq" id="WP_249307754.1">
    <property type="nucleotide sequence ID" value="NZ_JACRSZ010000005.1"/>
</dbReference>
<dbReference type="InterPro" id="IPR049560">
    <property type="entry name" value="MeTrfase_RsmB-F_NOP2_cat"/>
</dbReference>
<evidence type="ECO:0000256" key="1">
    <source>
        <dbReference type="ARBA" id="ARBA00007494"/>
    </source>
</evidence>